<organism evidence="1 2">
    <name type="scientific">Virgibacillus natechei</name>
    <dbReference type="NCBI Taxonomy" id="1216297"/>
    <lineage>
        <taxon>Bacteria</taxon>
        <taxon>Bacillati</taxon>
        <taxon>Bacillota</taxon>
        <taxon>Bacilli</taxon>
        <taxon>Bacillales</taxon>
        <taxon>Bacillaceae</taxon>
        <taxon>Virgibacillus</taxon>
    </lineage>
</organism>
<evidence type="ECO:0008006" key="3">
    <source>
        <dbReference type="Google" id="ProtNLM"/>
    </source>
</evidence>
<proteinExistence type="predicted"/>
<dbReference type="RefSeq" id="WP_209461632.1">
    <property type="nucleotide sequence ID" value="NZ_CP110224.1"/>
</dbReference>
<sequence>MANWLKRILGMEKCYICNNKAVKPRMYINDEGEKVPVCFKCVTYAERRAMKKSSY</sequence>
<comment type="caution">
    <text evidence="1">The sequence shown here is derived from an EMBL/GenBank/DDBJ whole genome shotgun (WGS) entry which is preliminary data.</text>
</comment>
<accession>A0ABS4ID75</accession>
<dbReference type="EMBL" id="JAGGKX010000002">
    <property type="protein sequence ID" value="MBP1968396.1"/>
    <property type="molecule type" value="Genomic_DNA"/>
</dbReference>
<evidence type="ECO:0000313" key="2">
    <source>
        <dbReference type="Proteomes" id="UP001519345"/>
    </source>
</evidence>
<evidence type="ECO:0000313" key="1">
    <source>
        <dbReference type="EMBL" id="MBP1968396.1"/>
    </source>
</evidence>
<keyword evidence="2" id="KW-1185">Reference proteome</keyword>
<reference evidence="1 2" key="1">
    <citation type="submission" date="2021-03" db="EMBL/GenBank/DDBJ databases">
        <title>Genomic Encyclopedia of Type Strains, Phase IV (KMG-IV): sequencing the most valuable type-strain genomes for metagenomic binning, comparative biology and taxonomic classification.</title>
        <authorList>
            <person name="Goeker M."/>
        </authorList>
    </citation>
    <scope>NUCLEOTIDE SEQUENCE [LARGE SCALE GENOMIC DNA]</scope>
    <source>
        <strain evidence="1 2">DSM 25609</strain>
    </source>
</reference>
<gene>
    <name evidence="1" type="ORF">J2Z83_000488</name>
</gene>
<name>A0ABS4ID75_9BACI</name>
<dbReference type="Proteomes" id="UP001519345">
    <property type="component" value="Unassembled WGS sequence"/>
</dbReference>
<protein>
    <recommendedName>
        <fullName evidence="3">DUF2197 domain-containing protein</fullName>
    </recommendedName>
</protein>